<dbReference type="GeneID" id="34518196"/>
<evidence type="ECO:0000313" key="2">
    <source>
        <dbReference type="EMBL" id="CDK24793.1"/>
    </source>
</evidence>
<keyword evidence="3" id="KW-1185">Reference proteome</keyword>
<dbReference type="Proteomes" id="UP000019384">
    <property type="component" value="Unassembled WGS sequence"/>
</dbReference>
<dbReference type="AlphaFoldDB" id="W6MGS3"/>
<proteinExistence type="predicted"/>
<accession>W6MGS3</accession>
<protein>
    <submittedName>
        <fullName evidence="2">Uncharacterized protein</fullName>
    </submittedName>
</protein>
<sequence>MVQLFLVNPKLELLDCNSCPSQDALQCSEQAHQTALERYQKVADLERANSSAPRKATHTEVEYFKTIADYTAAEYYYLKCYREINAIAEKHFSKPELTIEDENKGMALLNEQLEKFKQYEKDLKKLKMNKERLSRRLKLSQ</sequence>
<keyword evidence="1" id="KW-0175">Coiled coil</keyword>
<evidence type="ECO:0000256" key="1">
    <source>
        <dbReference type="SAM" id="Coils"/>
    </source>
</evidence>
<evidence type="ECO:0000313" key="3">
    <source>
        <dbReference type="Proteomes" id="UP000019384"/>
    </source>
</evidence>
<dbReference type="EMBL" id="HG793125">
    <property type="protein sequence ID" value="CDK24793.1"/>
    <property type="molecule type" value="Genomic_DNA"/>
</dbReference>
<organism evidence="2 3">
    <name type="scientific">Kuraishia capsulata CBS 1993</name>
    <dbReference type="NCBI Taxonomy" id="1382522"/>
    <lineage>
        <taxon>Eukaryota</taxon>
        <taxon>Fungi</taxon>
        <taxon>Dikarya</taxon>
        <taxon>Ascomycota</taxon>
        <taxon>Saccharomycotina</taxon>
        <taxon>Pichiomycetes</taxon>
        <taxon>Pichiales</taxon>
        <taxon>Pichiaceae</taxon>
        <taxon>Kuraishia</taxon>
    </lineage>
</organism>
<name>W6MGS3_9ASCO</name>
<dbReference type="OrthoDB" id="3997577at2759"/>
<reference evidence="2" key="2">
    <citation type="submission" date="2014-02" db="EMBL/GenBank/DDBJ databases">
        <title>Complete DNA sequence of /Kuraishia capsulata/ illustrates novel genomic features among budding yeasts (/Saccharomycotina/).</title>
        <authorList>
            <person name="Morales L."/>
            <person name="Noel B."/>
            <person name="Porcel B."/>
            <person name="Marcet-Houben M."/>
            <person name="Hullo M-F."/>
            <person name="Sacerdot C."/>
            <person name="Tekaia F."/>
            <person name="Leh-Louis V."/>
            <person name="Despons L."/>
            <person name="Khanna V."/>
            <person name="Aury J-M."/>
            <person name="Barbe V."/>
            <person name="Couloux A."/>
            <person name="Labadie K."/>
            <person name="Pelletier E."/>
            <person name="Souciet J-L."/>
            <person name="Boekhout T."/>
            <person name="Gabaldon T."/>
            <person name="Wincker P."/>
            <person name="Dujon B."/>
        </authorList>
    </citation>
    <scope>NUCLEOTIDE SEQUENCE</scope>
    <source>
        <strain evidence="2">CBS 1993</strain>
    </source>
</reference>
<reference evidence="2" key="1">
    <citation type="submission" date="2013-12" db="EMBL/GenBank/DDBJ databases">
        <authorList>
            <person name="Genoscope - CEA"/>
        </authorList>
    </citation>
    <scope>NUCLEOTIDE SEQUENCE</scope>
    <source>
        <strain evidence="2">CBS 1993</strain>
    </source>
</reference>
<dbReference type="RefSeq" id="XP_022456808.1">
    <property type="nucleotide sequence ID" value="XM_022605328.1"/>
</dbReference>
<feature type="coiled-coil region" evidence="1">
    <location>
        <begin position="109"/>
        <end position="136"/>
    </location>
</feature>
<dbReference type="HOGENOM" id="CLU_1825579_0_0_1"/>
<gene>
    <name evidence="2" type="ORF">KUCA_T00000759001</name>
</gene>